<dbReference type="InterPro" id="IPR020892">
    <property type="entry name" value="Cyclophilin-type_PPIase_CS"/>
</dbReference>
<dbReference type="EMBL" id="VSSQ01000017">
    <property type="protein sequence ID" value="MPL62143.1"/>
    <property type="molecule type" value="Genomic_DNA"/>
</dbReference>
<dbReference type="SUPFAM" id="SSF50891">
    <property type="entry name" value="Cyclophilin-like"/>
    <property type="match status" value="1"/>
</dbReference>
<dbReference type="Gene3D" id="2.40.100.10">
    <property type="entry name" value="Cyclophilin-like"/>
    <property type="match status" value="1"/>
</dbReference>
<proteinExistence type="predicted"/>
<dbReference type="CDD" id="cd00317">
    <property type="entry name" value="cyclophilin"/>
    <property type="match status" value="1"/>
</dbReference>
<dbReference type="PROSITE" id="PS00170">
    <property type="entry name" value="CSA_PPIASE_1"/>
    <property type="match status" value="1"/>
</dbReference>
<evidence type="ECO:0000313" key="6">
    <source>
        <dbReference type="EMBL" id="MPL62143.1"/>
    </source>
</evidence>
<dbReference type="AlphaFoldDB" id="A0A644T5E4"/>
<evidence type="ECO:0000256" key="3">
    <source>
        <dbReference type="ARBA" id="ARBA00023235"/>
    </source>
</evidence>
<evidence type="ECO:0000256" key="1">
    <source>
        <dbReference type="ARBA" id="ARBA00013194"/>
    </source>
</evidence>
<dbReference type="Pfam" id="PF00160">
    <property type="entry name" value="Pro_isomerase"/>
    <property type="match status" value="1"/>
</dbReference>
<comment type="caution">
    <text evidence="6">The sequence shown here is derived from an EMBL/GenBank/DDBJ whole genome shotgun (WGS) entry which is preliminary data.</text>
</comment>
<dbReference type="PANTHER" id="PTHR45625">
    <property type="entry name" value="PEPTIDYL-PROLYL CIS-TRANS ISOMERASE-RELATED"/>
    <property type="match status" value="1"/>
</dbReference>
<dbReference type="InterPro" id="IPR029000">
    <property type="entry name" value="Cyclophilin-like_dom_sf"/>
</dbReference>
<organism evidence="6">
    <name type="scientific">bioreactor metagenome</name>
    <dbReference type="NCBI Taxonomy" id="1076179"/>
    <lineage>
        <taxon>unclassified sequences</taxon>
        <taxon>metagenomes</taxon>
        <taxon>ecological metagenomes</taxon>
    </lineage>
</organism>
<reference evidence="6" key="1">
    <citation type="submission" date="2019-08" db="EMBL/GenBank/DDBJ databases">
        <authorList>
            <person name="Kucharzyk K."/>
            <person name="Murdoch R.W."/>
            <person name="Higgins S."/>
            <person name="Loffler F."/>
        </authorList>
    </citation>
    <scope>NUCLEOTIDE SEQUENCE</scope>
</reference>
<protein>
    <recommendedName>
        <fullName evidence="1">peptidylprolyl isomerase</fullName>
        <ecNumber evidence="1">5.2.1.8</ecNumber>
    </recommendedName>
</protein>
<dbReference type="PROSITE" id="PS50072">
    <property type="entry name" value="CSA_PPIASE_2"/>
    <property type="match status" value="1"/>
</dbReference>
<evidence type="ECO:0000259" key="5">
    <source>
        <dbReference type="PROSITE" id="PS50072"/>
    </source>
</evidence>
<feature type="domain" description="PPIase cyclophilin-type" evidence="5">
    <location>
        <begin position="75"/>
        <end position="231"/>
    </location>
</feature>
<feature type="transmembrane region" description="Helical" evidence="4">
    <location>
        <begin position="7"/>
        <end position="26"/>
    </location>
</feature>
<dbReference type="EC" id="5.2.1.8" evidence="1"/>
<sequence>MSKKTRNILIIGFIVVLLIIAAAIIYDKGNPNNSIGIIDSYGNSIVNKNEVNNQNIDINMTNQNSNNQEQAEKVSYTTAVLHTNMGDISFELSKDKPLTTANFIKLAGEKFYDGVKFHRVIKGFMIQTGDPLSKDESQKIFWGTGDPGYKFNDELTGSEKYEIGTVAMANSGPNTNGSQFFIMTSNTPLPPNYTVFGKVVAGQEIAQKIQEVATDSKDRPLEAVTINSVELK</sequence>
<dbReference type="GO" id="GO:0006457">
    <property type="term" value="P:protein folding"/>
    <property type="evidence" value="ECO:0007669"/>
    <property type="project" value="InterPro"/>
</dbReference>
<dbReference type="InterPro" id="IPR044666">
    <property type="entry name" value="Cyclophilin_A-like"/>
</dbReference>
<dbReference type="GO" id="GO:0003755">
    <property type="term" value="F:peptidyl-prolyl cis-trans isomerase activity"/>
    <property type="evidence" value="ECO:0007669"/>
    <property type="project" value="UniProtKB-KW"/>
</dbReference>
<gene>
    <name evidence="6" type="ORF">SDC9_07746</name>
</gene>
<evidence type="ECO:0000256" key="2">
    <source>
        <dbReference type="ARBA" id="ARBA00023110"/>
    </source>
</evidence>
<keyword evidence="4" id="KW-0472">Membrane</keyword>
<dbReference type="PRINTS" id="PR00153">
    <property type="entry name" value="CSAPPISMRASE"/>
</dbReference>
<name>A0A644T5E4_9ZZZZ</name>
<keyword evidence="2" id="KW-0697">Rotamase</keyword>
<keyword evidence="4" id="KW-0812">Transmembrane</keyword>
<dbReference type="InterPro" id="IPR002130">
    <property type="entry name" value="Cyclophilin-type_PPIase_dom"/>
</dbReference>
<accession>A0A644T5E4</accession>
<keyword evidence="4" id="KW-1133">Transmembrane helix</keyword>
<evidence type="ECO:0000256" key="4">
    <source>
        <dbReference type="SAM" id="Phobius"/>
    </source>
</evidence>
<keyword evidence="3" id="KW-0413">Isomerase</keyword>
<dbReference type="PANTHER" id="PTHR45625:SF4">
    <property type="entry name" value="PEPTIDYLPROLYL ISOMERASE DOMAIN AND WD REPEAT-CONTAINING PROTEIN 1"/>
    <property type="match status" value="1"/>
</dbReference>